<dbReference type="SUPFAM" id="SSF57997">
    <property type="entry name" value="Tropomyosin"/>
    <property type="match status" value="1"/>
</dbReference>
<evidence type="ECO:0000313" key="5">
    <source>
        <dbReference type="Proteomes" id="UP000076871"/>
    </source>
</evidence>
<proteinExistence type="predicted"/>
<feature type="coiled-coil region" evidence="1">
    <location>
        <begin position="847"/>
        <end position="917"/>
    </location>
</feature>
<keyword evidence="3" id="KW-1133">Transmembrane helix</keyword>
<feature type="region of interest" description="Disordered" evidence="2">
    <location>
        <begin position="358"/>
        <end position="389"/>
    </location>
</feature>
<evidence type="ECO:0000256" key="3">
    <source>
        <dbReference type="SAM" id="Phobius"/>
    </source>
</evidence>
<reference evidence="4 5" key="1">
    <citation type="journal article" date="2016" name="Mol. Biol. Evol.">
        <title>Comparative Genomics of Early-Diverging Mushroom-Forming Fungi Provides Insights into the Origins of Lignocellulose Decay Capabilities.</title>
        <authorList>
            <person name="Nagy L.G."/>
            <person name="Riley R."/>
            <person name="Tritt A."/>
            <person name="Adam C."/>
            <person name="Daum C."/>
            <person name="Floudas D."/>
            <person name="Sun H."/>
            <person name="Yadav J.S."/>
            <person name="Pangilinan J."/>
            <person name="Larsson K.H."/>
            <person name="Matsuura K."/>
            <person name="Barry K."/>
            <person name="Labutti K."/>
            <person name="Kuo R."/>
            <person name="Ohm R.A."/>
            <person name="Bhattacharya S.S."/>
            <person name="Shirouzu T."/>
            <person name="Yoshinaga Y."/>
            <person name="Martin F.M."/>
            <person name="Grigoriev I.V."/>
            <person name="Hibbett D.S."/>
        </authorList>
    </citation>
    <scope>NUCLEOTIDE SEQUENCE [LARGE SCALE GENOMIC DNA]</scope>
    <source>
        <strain evidence="4 5">93-53</strain>
    </source>
</reference>
<name>A0A165FTK5_9APHY</name>
<protein>
    <submittedName>
        <fullName evidence="4">Uncharacterized protein</fullName>
    </submittedName>
</protein>
<dbReference type="Proteomes" id="UP000076871">
    <property type="component" value="Unassembled WGS sequence"/>
</dbReference>
<dbReference type="STRING" id="1314785.A0A165FTK5"/>
<feature type="region of interest" description="Disordered" evidence="2">
    <location>
        <begin position="1"/>
        <end position="21"/>
    </location>
</feature>
<keyword evidence="1" id="KW-0175">Coiled coil</keyword>
<accession>A0A165FTK5</accession>
<dbReference type="OrthoDB" id="2289094at2759"/>
<keyword evidence="5" id="KW-1185">Reference proteome</keyword>
<keyword evidence="3" id="KW-0812">Transmembrane</keyword>
<evidence type="ECO:0000256" key="1">
    <source>
        <dbReference type="SAM" id="Coils"/>
    </source>
</evidence>
<sequence>MSPKQPRRNSTMPSARGNNGYFDSITHLLRRNYGGSPLGYDDRDRDSMLSVPSVSDSNRFEELQRKLDETTSALYSKALAVDELQGRFNGLKSSLNESQTELEIYQSAVQLLKEEKARLEAEIAGVKSNLSDLQTEHAQSLSQLGAAREQLGEATRAADTLQKQIGFLTSSLDNASAETKAKHFAIQSLEEVKAQLEAECAGGRESLASLQAVHADCLSQLEALQLQSARKEDVLVAEHAARVGSEQSLKALQATYGKLEASHSRTQQALEAKSSELDAMLRHADSLTEEVGSIRAKREEDAQRICSLEAELTGLEEDRNALRIEHDYSLERIRFLDQEIMDARAELEQAVRQTRAKEAELRQAGAHSQSLSRELDIARKKSSQQGSRIQELESSFAELTEQKAQELQAKDVELRDANVRYRALSEDLDGVREETARQAAHIEQLKADLVGMTELYSQAQDDARAAEEEHLRKLKGVESDHQAEHSKLSEEVKKLQAQLQAQEKHHMDELEVSNAAHCDDIATLLAEKAEQERINESSIREIKELQAVRDIARAETRALEAELAEIKAVLRATEDELSQHNSSLSSATHERHALKKQLDEARKRMGGKDAIIEGLSTELSHARDAHAALRETFLATDGRAKELEELARSRDEEVVHLRAIHHDELAASDAMVSELRSQCDAIRSQLDELEGINASLKSRLEGSEGQVANSSRKLEQAEKAISDTMEALATASQEAESLRAQLTELRQQFAADEKAKSQEISRLSKELSDVKASRAALGKTLNVTKERLSKQQVLAAEDSAKRREEEFGRLRAAHQSAINELHAKHRGEIQQQVKTSLQEIERRDAELSALRGELSAARSAARAADEQVQAVKAQFDLLSQSATELETTNNGMITDMQDTYRKQVMALQAEKAELQRLHGLQMQELRMQHERVHSAMRSRLSATGVFGGFLALIVAFMAWYL</sequence>
<dbReference type="GeneID" id="63829271"/>
<dbReference type="PANTHER" id="PTHR18937">
    <property type="entry name" value="STRUCTURAL MAINTENANCE OF CHROMOSOMES SMC FAMILY MEMBER"/>
    <property type="match status" value="1"/>
</dbReference>
<dbReference type="AlphaFoldDB" id="A0A165FTK5"/>
<organism evidence="4 5">
    <name type="scientific">Laetiporus sulphureus 93-53</name>
    <dbReference type="NCBI Taxonomy" id="1314785"/>
    <lineage>
        <taxon>Eukaryota</taxon>
        <taxon>Fungi</taxon>
        <taxon>Dikarya</taxon>
        <taxon>Basidiomycota</taxon>
        <taxon>Agaricomycotina</taxon>
        <taxon>Agaricomycetes</taxon>
        <taxon>Polyporales</taxon>
        <taxon>Laetiporus</taxon>
    </lineage>
</organism>
<keyword evidence="3" id="KW-0472">Membrane</keyword>
<evidence type="ECO:0000313" key="4">
    <source>
        <dbReference type="EMBL" id="KZT09393.1"/>
    </source>
</evidence>
<dbReference type="RefSeq" id="XP_040767133.1">
    <property type="nucleotide sequence ID" value="XM_040912243.1"/>
</dbReference>
<dbReference type="EMBL" id="KV427612">
    <property type="protein sequence ID" value="KZT09393.1"/>
    <property type="molecule type" value="Genomic_DNA"/>
</dbReference>
<feature type="compositionally biased region" description="Polar residues" evidence="2">
    <location>
        <begin position="8"/>
        <end position="17"/>
    </location>
</feature>
<feature type="coiled-coil region" evidence="1">
    <location>
        <begin position="672"/>
        <end position="755"/>
    </location>
</feature>
<feature type="transmembrane region" description="Helical" evidence="3">
    <location>
        <begin position="940"/>
        <end position="960"/>
    </location>
</feature>
<dbReference type="Gene3D" id="1.10.287.1490">
    <property type="match status" value="2"/>
</dbReference>
<dbReference type="InParanoid" id="A0A165FTK5"/>
<feature type="coiled-coil region" evidence="1">
    <location>
        <begin position="389"/>
        <end position="604"/>
    </location>
</feature>
<evidence type="ECO:0000256" key="2">
    <source>
        <dbReference type="SAM" id="MobiDB-lite"/>
    </source>
</evidence>
<gene>
    <name evidence="4" type="ORF">LAESUDRAFT_757008</name>
</gene>
<feature type="coiled-coil region" evidence="1">
    <location>
        <begin position="81"/>
        <end position="206"/>
    </location>
</feature>